<reference evidence="1" key="1">
    <citation type="journal article" date="2021" name="Environ. Microbiol.">
        <title>Gene family expansions and transcriptome signatures uncover fungal adaptations to wood decay.</title>
        <authorList>
            <person name="Hage H."/>
            <person name="Miyauchi S."/>
            <person name="Viragh M."/>
            <person name="Drula E."/>
            <person name="Min B."/>
            <person name="Chaduli D."/>
            <person name="Navarro D."/>
            <person name="Favel A."/>
            <person name="Norest M."/>
            <person name="Lesage-Meessen L."/>
            <person name="Balint B."/>
            <person name="Merenyi Z."/>
            <person name="de Eugenio L."/>
            <person name="Morin E."/>
            <person name="Martinez A.T."/>
            <person name="Baldrian P."/>
            <person name="Stursova M."/>
            <person name="Martinez M.J."/>
            <person name="Novotny C."/>
            <person name="Magnuson J.K."/>
            <person name="Spatafora J.W."/>
            <person name="Maurice S."/>
            <person name="Pangilinan J."/>
            <person name="Andreopoulos W."/>
            <person name="LaButti K."/>
            <person name="Hundley H."/>
            <person name="Na H."/>
            <person name="Kuo A."/>
            <person name="Barry K."/>
            <person name="Lipzen A."/>
            <person name="Henrissat B."/>
            <person name="Riley R."/>
            <person name="Ahrendt S."/>
            <person name="Nagy L.G."/>
            <person name="Grigoriev I.V."/>
            <person name="Martin F."/>
            <person name="Rosso M.N."/>
        </authorList>
    </citation>
    <scope>NUCLEOTIDE SEQUENCE</scope>
    <source>
        <strain evidence="1">CBS 384.51</strain>
    </source>
</reference>
<comment type="caution">
    <text evidence="1">The sequence shown here is derived from an EMBL/GenBank/DDBJ whole genome shotgun (WGS) entry which is preliminary data.</text>
</comment>
<accession>A0ACB8UAY6</accession>
<sequence length="136" mass="16099">MSQSQRAVLLFRLVTQVQSSPSRMSILWKGEGEEERRKRVQVQEKNESWRMGDRNATSNGYTYWRFRKKCTIHTRGMCISWRGEGGEERRKECRLSPSPKKRTRGLKQKNNPLPFPSQYQRRLNATLRRSALDRLG</sequence>
<proteinExistence type="predicted"/>
<gene>
    <name evidence="1" type="ORF">BDY19DRAFT_930312</name>
</gene>
<name>A0ACB8UAY6_9APHY</name>
<dbReference type="EMBL" id="MU274905">
    <property type="protein sequence ID" value="KAI0091411.1"/>
    <property type="molecule type" value="Genomic_DNA"/>
</dbReference>
<evidence type="ECO:0000313" key="1">
    <source>
        <dbReference type="EMBL" id="KAI0091411.1"/>
    </source>
</evidence>
<keyword evidence="2" id="KW-1185">Reference proteome</keyword>
<dbReference type="Proteomes" id="UP001055072">
    <property type="component" value="Unassembled WGS sequence"/>
</dbReference>
<protein>
    <submittedName>
        <fullName evidence="1">Uncharacterized protein</fullName>
    </submittedName>
</protein>
<organism evidence="1 2">
    <name type="scientific">Irpex rosettiformis</name>
    <dbReference type="NCBI Taxonomy" id="378272"/>
    <lineage>
        <taxon>Eukaryota</taxon>
        <taxon>Fungi</taxon>
        <taxon>Dikarya</taxon>
        <taxon>Basidiomycota</taxon>
        <taxon>Agaricomycotina</taxon>
        <taxon>Agaricomycetes</taxon>
        <taxon>Polyporales</taxon>
        <taxon>Irpicaceae</taxon>
        <taxon>Irpex</taxon>
    </lineage>
</organism>
<evidence type="ECO:0000313" key="2">
    <source>
        <dbReference type="Proteomes" id="UP001055072"/>
    </source>
</evidence>